<dbReference type="SUPFAM" id="SSF51905">
    <property type="entry name" value="FAD/NAD(P)-binding domain"/>
    <property type="match status" value="1"/>
</dbReference>
<evidence type="ECO:0000256" key="2">
    <source>
        <dbReference type="ARBA" id="ARBA00022630"/>
    </source>
</evidence>
<dbReference type="EMBL" id="REGA01000004">
    <property type="protein sequence ID" value="RQG95790.1"/>
    <property type="molecule type" value="Genomic_DNA"/>
</dbReference>
<feature type="compositionally biased region" description="Polar residues" evidence="5">
    <location>
        <begin position="7"/>
        <end position="24"/>
    </location>
</feature>
<feature type="region of interest" description="Disordered" evidence="5">
    <location>
        <begin position="1"/>
        <end position="40"/>
    </location>
</feature>
<evidence type="ECO:0000313" key="7">
    <source>
        <dbReference type="EMBL" id="RQG95790.1"/>
    </source>
</evidence>
<protein>
    <submittedName>
        <fullName evidence="7">FAD-binding protein</fullName>
    </submittedName>
</protein>
<dbReference type="PANTHER" id="PTHR48105">
    <property type="entry name" value="THIOREDOXIN REDUCTASE 1-RELATED-RELATED"/>
    <property type="match status" value="1"/>
</dbReference>
<dbReference type="AlphaFoldDB" id="A0A3N6MG80"/>
<accession>A0A3N6MG80</accession>
<dbReference type="Proteomes" id="UP000282323">
    <property type="component" value="Unassembled WGS sequence"/>
</dbReference>
<comment type="cofactor">
    <cofactor evidence="1">
        <name>FAD</name>
        <dbReference type="ChEBI" id="CHEBI:57692"/>
    </cofactor>
</comment>
<evidence type="ECO:0000259" key="6">
    <source>
        <dbReference type="Pfam" id="PF01134"/>
    </source>
</evidence>
<evidence type="ECO:0000256" key="5">
    <source>
        <dbReference type="SAM" id="MobiDB-lite"/>
    </source>
</evidence>
<sequence length="275" mass="30083">MPPTNPTEPTGTDTRSTDETNCTAPESARETANEPAIDPPADEGYHAVVIGGGPAGCAASLFCARAGLQTLQLENGRSTLQKCAYVENYLGFPPGIAPRELLELMGEHVARTECLVRSATVETVRRCEDGFEVFVDGERIPTRTVLAASWSKSDYLEELGVETEQEEGGPVYEIVTDSEGRTNVEGLYAAGRITGTPHQALVSAGDGARVALNLISELIPPFYNDWVAPAGYYEGYDKEIPVGVEEISHEERRSREEHGRAWMREWFDDEVYSSH</sequence>
<dbReference type="RefSeq" id="WP_124194787.1">
    <property type="nucleotide sequence ID" value="NZ_REGA01000004.1"/>
</dbReference>
<keyword evidence="8" id="KW-1185">Reference proteome</keyword>
<dbReference type="PRINTS" id="PR00469">
    <property type="entry name" value="PNDRDTASEII"/>
</dbReference>
<dbReference type="Pfam" id="PF01134">
    <property type="entry name" value="GIDA"/>
    <property type="match status" value="1"/>
</dbReference>
<proteinExistence type="predicted"/>
<feature type="domain" description="MnmG N-terminal" evidence="6">
    <location>
        <begin position="48"/>
        <end position="108"/>
    </location>
</feature>
<dbReference type="Gene3D" id="3.50.50.60">
    <property type="entry name" value="FAD/NAD(P)-binding domain"/>
    <property type="match status" value="1"/>
</dbReference>
<dbReference type="OrthoDB" id="214187at2157"/>
<organism evidence="7 8">
    <name type="scientific">Natrarchaeobius chitinivorans</name>
    <dbReference type="NCBI Taxonomy" id="1679083"/>
    <lineage>
        <taxon>Archaea</taxon>
        <taxon>Methanobacteriati</taxon>
        <taxon>Methanobacteriota</taxon>
        <taxon>Stenosarchaea group</taxon>
        <taxon>Halobacteria</taxon>
        <taxon>Halobacteriales</taxon>
        <taxon>Natrialbaceae</taxon>
        <taxon>Natrarchaeobius</taxon>
    </lineage>
</organism>
<evidence type="ECO:0000313" key="8">
    <source>
        <dbReference type="Proteomes" id="UP000282323"/>
    </source>
</evidence>
<dbReference type="GO" id="GO:0016491">
    <property type="term" value="F:oxidoreductase activity"/>
    <property type="evidence" value="ECO:0007669"/>
    <property type="project" value="UniProtKB-KW"/>
</dbReference>
<keyword evidence="4" id="KW-0560">Oxidoreductase</keyword>
<keyword evidence="2" id="KW-0285">Flavoprotein</keyword>
<comment type="caution">
    <text evidence="7">The sequence shown here is derived from an EMBL/GenBank/DDBJ whole genome shotgun (WGS) entry which is preliminary data.</text>
</comment>
<gene>
    <name evidence="7" type="ORF">EA473_06260</name>
</gene>
<dbReference type="InterPro" id="IPR036188">
    <property type="entry name" value="FAD/NAD-bd_sf"/>
</dbReference>
<evidence type="ECO:0000256" key="4">
    <source>
        <dbReference type="ARBA" id="ARBA00023002"/>
    </source>
</evidence>
<name>A0A3N6MG80_NATCH</name>
<dbReference type="InterPro" id="IPR050097">
    <property type="entry name" value="Ferredoxin-NADP_redctase_2"/>
</dbReference>
<evidence type="ECO:0000256" key="1">
    <source>
        <dbReference type="ARBA" id="ARBA00001974"/>
    </source>
</evidence>
<reference evidence="7 8" key="1">
    <citation type="submission" date="2018-10" db="EMBL/GenBank/DDBJ databases">
        <title>Natrarchaeobius chitinivorans gen. nov., sp. nov., and Natrarchaeobius haloalkaliphilus sp. nov., alkaliphilic, chitin-utilizing haloarchaea from hypersaline alkaline lakes.</title>
        <authorList>
            <person name="Sorokin D.Y."/>
            <person name="Elcheninov A.G."/>
            <person name="Kostrikina N.A."/>
            <person name="Bale N.J."/>
            <person name="Sinninghe Damste J.S."/>
            <person name="Khijniak T.V."/>
            <person name="Kublanov I.V."/>
            <person name="Toshchakov S.V."/>
        </authorList>
    </citation>
    <scope>NUCLEOTIDE SEQUENCE [LARGE SCALE GENOMIC DNA]</scope>
    <source>
        <strain evidence="7 8">AArcht4T</strain>
    </source>
</reference>
<keyword evidence="3" id="KW-0274">FAD</keyword>
<evidence type="ECO:0000256" key="3">
    <source>
        <dbReference type="ARBA" id="ARBA00022827"/>
    </source>
</evidence>
<dbReference type="InterPro" id="IPR040131">
    <property type="entry name" value="MnmG_N"/>
</dbReference>